<feature type="compositionally biased region" description="Low complexity" evidence="1">
    <location>
        <begin position="74"/>
        <end position="87"/>
    </location>
</feature>
<evidence type="ECO:0000313" key="2">
    <source>
        <dbReference type="EMBL" id="MBY24850.1"/>
    </source>
</evidence>
<organism evidence="2">
    <name type="scientific">Schizaphis graminum</name>
    <name type="common">Green bug aphid</name>
    <dbReference type="NCBI Taxonomy" id="13262"/>
    <lineage>
        <taxon>Eukaryota</taxon>
        <taxon>Metazoa</taxon>
        <taxon>Ecdysozoa</taxon>
        <taxon>Arthropoda</taxon>
        <taxon>Hexapoda</taxon>
        <taxon>Insecta</taxon>
        <taxon>Pterygota</taxon>
        <taxon>Neoptera</taxon>
        <taxon>Paraneoptera</taxon>
        <taxon>Hemiptera</taxon>
        <taxon>Sternorrhyncha</taxon>
        <taxon>Aphidomorpha</taxon>
        <taxon>Aphidoidea</taxon>
        <taxon>Aphididae</taxon>
        <taxon>Aphidini</taxon>
        <taxon>Schizaphis</taxon>
    </lineage>
</organism>
<dbReference type="EMBL" id="GGMR01012231">
    <property type="protein sequence ID" value="MBY24850.1"/>
    <property type="molecule type" value="Transcribed_RNA"/>
</dbReference>
<evidence type="ECO:0008006" key="3">
    <source>
        <dbReference type="Google" id="ProtNLM"/>
    </source>
</evidence>
<feature type="region of interest" description="Disordered" evidence="1">
    <location>
        <begin position="74"/>
        <end position="109"/>
    </location>
</feature>
<gene>
    <name evidence="2" type="ORF">g.178468</name>
</gene>
<name>A0A2S2P5Y7_SCHGA</name>
<dbReference type="AlphaFoldDB" id="A0A2S2P5Y7"/>
<sequence>MPKIINRDNPVRRYFKTHAEGENGNLQSICKIQNCNKKLVGNHLGNLKHHLKVFHTVEYQQILLEAADEFSTDTTNSVSISSTSSNSPDLFPPTQKRMLSSEKTKNVGQ</sequence>
<feature type="compositionally biased region" description="Basic and acidic residues" evidence="1">
    <location>
        <begin position="99"/>
        <end position="109"/>
    </location>
</feature>
<protein>
    <recommendedName>
        <fullName evidence="3">BED-type domain-containing protein</fullName>
    </recommendedName>
</protein>
<reference evidence="2" key="1">
    <citation type="submission" date="2018-04" db="EMBL/GenBank/DDBJ databases">
        <title>Transcriptome of Schizaphis graminum biotype I.</title>
        <authorList>
            <person name="Scully E.D."/>
            <person name="Geib S.M."/>
            <person name="Palmer N.A."/>
            <person name="Koch K."/>
            <person name="Bradshaw J."/>
            <person name="Heng-Moss T."/>
            <person name="Sarath G."/>
        </authorList>
    </citation>
    <scope>NUCLEOTIDE SEQUENCE</scope>
</reference>
<evidence type="ECO:0000256" key="1">
    <source>
        <dbReference type="SAM" id="MobiDB-lite"/>
    </source>
</evidence>
<accession>A0A2S2P5Y7</accession>
<proteinExistence type="predicted"/>